<keyword evidence="3 5" id="KW-0378">Hydrolase</keyword>
<dbReference type="InterPro" id="IPR023828">
    <property type="entry name" value="Peptidase_S8_Ser-AS"/>
</dbReference>
<dbReference type="SMR" id="A0A015KMD2"/>
<accession>A0A015KMD2</accession>
<dbReference type="SUPFAM" id="SSF52743">
    <property type="entry name" value="Subtilisin-like"/>
    <property type="match status" value="1"/>
</dbReference>
<keyword evidence="7" id="KW-0732">Signal</keyword>
<dbReference type="InterPro" id="IPR036852">
    <property type="entry name" value="Peptidase_S8/S53_dom_sf"/>
</dbReference>
<dbReference type="PRINTS" id="PR00723">
    <property type="entry name" value="SUBTILISIN"/>
</dbReference>
<dbReference type="InterPro" id="IPR023827">
    <property type="entry name" value="Peptidase_S8_Asp-AS"/>
</dbReference>
<dbReference type="OrthoDB" id="206201at2759"/>
<dbReference type="PANTHER" id="PTHR43806">
    <property type="entry name" value="PEPTIDASE S8"/>
    <property type="match status" value="1"/>
</dbReference>
<keyword evidence="10" id="KW-1185">Reference proteome</keyword>
<evidence type="ECO:0000259" key="8">
    <source>
        <dbReference type="Pfam" id="PF00082"/>
    </source>
</evidence>
<dbReference type="InterPro" id="IPR050131">
    <property type="entry name" value="Peptidase_S8_subtilisin-like"/>
</dbReference>
<evidence type="ECO:0000256" key="1">
    <source>
        <dbReference type="ARBA" id="ARBA00011073"/>
    </source>
</evidence>
<gene>
    <name evidence="9" type="ORF">RirG_103340</name>
</gene>
<dbReference type="PANTHER" id="PTHR43806:SF11">
    <property type="entry name" value="CEREVISIN-RELATED"/>
    <property type="match status" value="1"/>
</dbReference>
<feature type="signal peptide" evidence="7">
    <location>
        <begin position="1"/>
        <end position="22"/>
    </location>
</feature>
<evidence type="ECO:0000256" key="3">
    <source>
        <dbReference type="ARBA" id="ARBA00022801"/>
    </source>
</evidence>
<dbReference type="OMA" id="SADKVCT"/>
<feature type="active site" description="Charge relay system" evidence="5">
    <location>
        <position position="377"/>
    </location>
</feature>
<evidence type="ECO:0000256" key="7">
    <source>
        <dbReference type="SAM" id="SignalP"/>
    </source>
</evidence>
<feature type="active site" description="Charge relay system" evidence="5">
    <location>
        <position position="220"/>
    </location>
</feature>
<sequence length="428" mass="45327">MILPRPLIFLLLILSTLLLTSAFLCPNIPKDEVDTDLEQYIVYLKPPGLLDIVVDLVDHLLLLITCLGRTVQELIPGEGLFGDGPIDLNVITDLSFAGSGFRLYTGFFNPDFVENVLKKRNDVKFVEKICPVKADSAIPIYNLNLEKRTTQTSAPYNLDRIDQKNFPLDGSYSYPNDAGSESNVYVVDTGIFVSNVEFEGRAIHGGTFCGNCSSTDDHGHGTNVAGVIGGKKFGVAKKTKLIAVKVLNQNGQGTSSTLVAGLSYVITKHKNGSNKNTIVNLSLSAPFSQAINQIVTDCINAGIHVVASAGDLGQNACNFSPSTVPQAITVGATEKTSNTVTSFSNTGDCVTLYAPGRDIIAAGAGQNTFLSQASGTSQSCPHAAGAVALIISKNGNSSPSTMKNSLISLATKGILNKTPNVFLRVPTP</sequence>
<dbReference type="GO" id="GO:0004252">
    <property type="term" value="F:serine-type endopeptidase activity"/>
    <property type="evidence" value="ECO:0007669"/>
    <property type="project" value="UniProtKB-UniRule"/>
</dbReference>
<dbReference type="PROSITE" id="PS00136">
    <property type="entry name" value="SUBTILASE_ASP"/>
    <property type="match status" value="1"/>
</dbReference>
<keyword evidence="4 5" id="KW-0720">Serine protease</keyword>
<dbReference type="EMBL" id="JEMT01017227">
    <property type="protein sequence ID" value="EXX68639.1"/>
    <property type="molecule type" value="Genomic_DNA"/>
</dbReference>
<dbReference type="FunFam" id="3.40.50.200:FF:000014">
    <property type="entry name" value="Proteinase K"/>
    <property type="match status" value="1"/>
</dbReference>
<name>A0A015KMD2_RHIIW</name>
<dbReference type="CDD" id="cd04077">
    <property type="entry name" value="Peptidases_S8_PCSK9_ProteinaseK_like"/>
    <property type="match status" value="1"/>
</dbReference>
<evidence type="ECO:0000256" key="4">
    <source>
        <dbReference type="ARBA" id="ARBA00022825"/>
    </source>
</evidence>
<evidence type="ECO:0000313" key="10">
    <source>
        <dbReference type="Proteomes" id="UP000022910"/>
    </source>
</evidence>
<dbReference type="STRING" id="1432141.A0A015KMD2"/>
<dbReference type="AlphaFoldDB" id="A0A015KMD2"/>
<dbReference type="PROSITE" id="PS00138">
    <property type="entry name" value="SUBTILASE_SER"/>
    <property type="match status" value="1"/>
</dbReference>
<dbReference type="PROSITE" id="PS00137">
    <property type="entry name" value="SUBTILASE_HIS"/>
    <property type="match status" value="1"/>
</dbReference>
<organism evidence="9 10">
    <name type="scientific">Rhizophagus irregularis (strain DAOM 197198w)</name>
    <name type="common">Glomus intraradices</name>
    <dbReference type="NCBI Taxonomy" id="1432141"/>
    <lineage>
        <taxon>Eukaryota</taxon>
        <taxon>Fungi</taxon>
        <taxon>Fungi incertae sedis</taxon>
        <taxon>Mucoromycota</taxon>
        <taxon>Glomeromycotina</taxon>
        <taxon>Glomeromycetes</taxon>
        <taxon>Glomerales</taxon>
        <taxon>Glomeraceae</taxon>
        <taxon>Rhizophagus</taxon>
    </lineage>
</organism>
<dbReference type="Pfam" id="PF00082">
    <property type="entry name" value="Peptidase_S8"/>
    <property type="match status" value="1"/>
</dbReference>
<feature type="domain" description="Peptidase S8/S53" evidence="8">
    <location>
        <begin position="184"/>
        <end position="413"/>
    </location>
</feature>
<dbReference type="HOGENOM" id="CLU_011263_1_4_1"/>
<protein>
    <submittedName>
        <fullName evidence="9">Ysp3p</fullName>
    </submittedName>
</protein>
<feature type="chain" id="PRO_5001475798" evidence="7">
    <location>
        <begin position="23"/>
        <end position="428"/>
    </location>
</feature>
<dbReference type="InterPro" id="IPR000209">
    <property type="entry name" value="Peptidase_S8/S53_dom"/>
</dbReference>
<dbReference type="Gene3D" id="3.40.50.200">
    <property type="entry name" value="Peptidase S8/S53 domain"/>
    <property type="match status" value="1"/>
</dbReference>
<dbReference type="InterPro" id="IPR015500">
    <property type="entry name" value="Peptidase_S8_subtilisin-rel"/>
</dbReference>
<dbReference type="GO" id="GO:0006508">
    <property type="term" value="P:proteolysis"/>
    <property type="evidence" value="ECO:0007669"/>
    <property type="project" value="UniProtKB-KW"/>
</dbReference>
<dbReference type="InterPro" id="IPR034193">
    <property type="entry name" value="PCSK9_ProteinaseK-like"/>
</dbReference>
<dbReference type="Proteomes" id="UP000022910">
    <property type="component" value="Unassembled WGS sequence"/>
</dbReference>
<reference evidence="9 10" key="1">
    <citation type="submission" date="2014-02" db="EMBL/GenBank/DDBJ databases">
        <title>Single nucleus genome sequencing reveals high similarity among nuclei of an endomycorrhizal fungus.</title>
        <authorList>
            <person name="Lin K."/>
            <person name="Geurts R."/>
            <person name="Zhang Z."/>
            <person name="Limpens E."/>
            <person name="Saunders D.G."/>
            <person name="Mu D."/>
            <person name="Pang E."/>
            <person name="Cao H."/>
            <person name="Cha H."/>
            <person name="Lin T."/>
            <person name="Zhou Q."/>
            <person name="Shang Y."/>
            <person name="Li Y."/>
            <person name="Ivanov S."/>
            <person name="Sharma T."/>
            <person name="Velzen R.V."/>
            <person name="Ruijter N.D."/>
            <person name="Aanen D.K."/>
            <person name="Win J."/>
            <person name="Kamoun S."/>
            <person name="Bisseling T."/>
            <person name="Huang S."/>
        </authorList>
    </citation>
    <scope>NUCLEOTIDE SEQUENCE [LARGE SCALE GENOMIC DNA]</scope>
    <source>
        <strain evidence="10">DAOM197198w</strain>
    </source>
</reference>
<dbReference type="InterPro" id="IPR022398">
    <property type="entry name" value="Peptidase_S8_His-AS"/>
</dbReference>
<evidence type="ECO:0000256" key="2">
    <source>
        <dbReference type="ARBA" id="ARBA00022670"/>
    </source>
</evidence>
<dbReference type="GO" id="GO:0005615">
    <property type="term" value="C:extracellular space"/>
    <property type="evidence" value="ECO:0007669"/>
    <property type="project" value="TreeGrafter"/>
</dbReference>
<evidence type="ECO:0000256" key="5">
    <source>
        <dbReference type="PROSITE-ProRule" id="PRU01240"/>
    </source>
</evidence>
<keyword evidence="2 5" id="KW-0645">Protease</keyword>
<feature type="active site" description="Charge relay system" evidence="5">
    <location>
        <position position="188"/>
    </location>
</feature>
<evidence type="ECO:0000313" key="9">
    <source>
        <dbReference type="EMBL" id="EXX68639.1"/>
    </source>
</evidence>
<comment type="similarity">
    <text evidence="1 5 6">Belongs to the peptidase S8 family.</text>
</comment>
<comment type="caution">
    <text evidence="9">The sequence shown here is derived from an EMBL/GenBank/DDBJ whole genome shotgun (WGS) entry which is preliminary data.</text>
</comment>
<dbReference type="PROSITE" id="PS51892">
    <property type="entry name" value="SUBTILASE"/>
    <property type="match status" value="1"/>
</dbReference>
<evidence type="ECO:0000256" key="6">
    <source>
        <dbReference type="RuleBase" id="RU003355"/>
    </source>
</evidence>
<proteinExistence type="inferred from homology"/>